<protein>
    <submittedName>
        <fullName evidence="9">RDD family protein</fullName>
    </submittedName>
</protein>
<evidence type="ECO:0000256" key="4">
    <source>
        <dbReference type="ARBA" id="ARBA00022989"/>
    </source>
</evidence>
<feature type="transmembrane region" description="Helical" evidence="6">
    <location>
        <begin position="294"/>
        <end position="321"/>
    </location>
</feature>
<dbReference type="InterPro" id="IPR051791">
    <property type="entry name" value="Pra-immunoreactive"/>
</dbReference>
<evidence type="ECO:0000259" key="7">
    <source>
        <dbReference type="Pfam" id="PF06271"/>
    </source>
</evidence>
<keyword evidence="3 6" id="KW-0812">Transmembrane</keyword>
<dbReference type="GO" id="GO:0005886">
    <property type="term" value="C:plasma membrane"/>
    <property type="evidence" value="ECO:0007669"/>
    <property type="project" value="UniProtKB-SubCell"/>
</dbReference>
<dbReference type="Pfam" id="PF06271">
    <property type="entry name" value="RDD"/>
    <property type="match status" value="1"/>
</dbReference>
<organism evidence="9 10">
    <name type="scientific">Luteimonas deserti</name>
    <dbReference type="NCBI Taxonomy" id="2752306"/>
    <lineage>
        <taxon>Bacteria</taxon>
        <taxon>Pseudomonadati</taxon>
        <taxon>Pseudomonadota</taxon>
        <taxon>Gammaproteobacteria</taxon>
        <taxon>Lysobacterales</taxon>
        <taxon>Lysobacteraceae</taxon>
        <taxon>Luteimonas</taxon>
    </lineage>
</organism>
<evidence type="ECO:0000256" key="1">
    <source>
        <dbReference type="ARBA" id="ARBA00004651"/>
    </source>
</evidence>
<dbReference type="RefSeq" id="WP_180544553.1">
    <property type="nucleotide sequence ID" value="NZ_JACCJZ010000013.1"/>
</dbReference>
<keyword evidence="5 6" id="KW-0472">Membrane</keyword>
<dbReference type="PANTHER" id="PTHR36115:SF6">
    <property type="entry name" value="PROLINE-RICH ANTIGEN HOMOLOG"/>
    <property type="match status" value="1"/>
</dbReference>
<comment type="subcellular location">
    <subcellularLocation>
        <location evidence="1">Cell membrane</location>
        <topology evidence="1">Multi-pass membrane protein</topology>
    </subcellularLocation>
</comment>
<feature type="transmembrane region" description="Helical" evidence="6">
    <location>
        <begin position="237"/>
        <end position="256"/>
    </location>
</feature>
<reference evidence="9 10" key="1">
    <citation type="submission" date="2020-07" db="EMBL/GenBank/DDBJ databases">
        <title>isolation of Luteimonas sp. SJ-16.</title>
        <authorList>
            <person name="Huang X.-X."/>
            <person name="Xu L."/>
            <person name="Sun J.-Q."/>
        </authorList>
    </citation>
    <scope>NUCLEOTIDE SEQUENCE [LARGE SCALE GENOMIC DNA]</scope>
    <source>
        <strain evidence="9 10">SJ-16</strain>
    </source>
</reference>
<dbReference type="SUPFAM" id="SSF55277">
    <property type="entry name" value="GYF domain"/>
    <property type="match status" value="1"/>
</dbReference>
<keyword evidence="10" id="KW-1185">Reference proteome</keyword>
<evidence type="ECO:0000313" key="10">
    <source>
        <dbReference type="Proteomes" id="UP000589896"/>
    </source>
</evidence>
<feature type="domain" description="RDD" evidence="7">
    <location>
        <begin position="133"/>
        <end position="268"/>
    </location>
</feature>
<dbReference type="InterPro" id="IPR010432">
    <property type="entry name" value="RDD"/>
</dbReference>
<evidence type="ECO:0000256" key="6">
    <source>
        <dbReference type="SAM" id="Phobius"/>
    </source>
</evidence>
<feature type="transmembrane region" description="Helical" evidence="6">
    <location>
        <begin position="177"/>
        <end position="201"/>
    </location>
</feature>
<dbReference type="EMBL" id="JACCJZ010000013">
    <property type="protein sequence ID" value="NYZ62331.1"/>
    <property type="molecule type" value="Genomic_DNA"/>
</dbReference>
<name>A0A7Z0TTZ3_9GAMM</name>
<dbReference type="Pfam" id="PF14237">
    <property type="entry name" value="GYF_2"/>
    <property type="match status" value="1"/>
</dbReference>
<keyword evidence="2" id="KW-1003">Cell membrane</keyword>
<gene>
    <name evidence="9" type="ORF">H0E82_06090</name>
</gene>
<dbReference type="InterPro" id="IPR025640">
    <property type="entry name" value="GYF_2"/>
</dbReference>
<evidence type="ECO:0000256" key="2">
    <source>
        <dbReference type="ARBA" id="ARBA00022475"/>
    </source>
</evidence>
<dbReference type="InterPro" id="IPR035445">
    <property type="entry name" value="GYF-like_dom_sf"/>
</dbReference>
<dbReference type="Proteomes" id="UP000589896">
    <property type="component" value="Unassembled WGS sequence"/>
</dbReference>
<evidence type="ECO:0000256" key="5">
    <source>
        <dbReference type="ARBA" id="ARBA00023136"/>
    </source>
</evidence>
<evidence type="ECO:0000259" key="8">
    <source>
        <dbReference type="Pfam" id="PF14237"/>
    </source>
</evidence>
<dbReference type="PANTHER" id="PTHR36115">
    <property type="entry name" value="PROLINE-RICH ANTIGEN HOMOLOG-RELATED"/>
    <property type="match status" value="1"/>
</dbReference>
<keyword evidence="4 6" id="KW-1133">Transmembrane helix</keyword>
<evidence type="ECO:0000256" key="3">
    <source>
        <dbReference type="ARBA" id="ARBA00022692"/>
    </source>
</evidence>
<evidence type="ECO:0000313" key="9">
    <source>
        <dbReference type="EMBL" id="NYZ62331.1"/>
    </source>
</evidence>
<dbReference type="AlphaFoldDB" id="A0A7Z0TTZ3"/>
<feature type="domain" description="GYF" evidence="8">
    <location>
        <begin position="4"/>
        <end position="51"/>
    </location>
</feature>
<proteinExistence type="predicted"/>
<accession>A0A7Z0TTZ3</accession>
<sequence>MTHWYYADASNARQGPLAATELLGLRQAGRIGDETLVWRDGLDQWQPLRTLAHELDTAGAPAPPPDAWTLEPVAPSGPEPVEDAAGPDAWRPLTERDGAAIPEAWAQTASPYAAPTAPVDRADAVVQGGEIVYAGFLKRVAASIIDSLIVGVAGLIVNGLLGAVLVGLLGASGMLDATWFVVLQVVFQLLAIAIAATYYAWFHASSSMATPGKMAIGIKVVRSDGARISLARAVGRYFATILSGLPLGIGFLMAAFTARKQTLHDMVCDTLVVDTWAFTEHPERQRRELGTITLVMLVIFGVLATLTVVFFTIAILAALFAG</sequence>
<comment type="caution">
    <text evidence="9">The sequence shown here is derived from an EMBL/GenBank/DDBJ whole genome shotgun (WGS) entry which is preliminary data.</text>
</comment>
<feature type="transmembrane region" description="Helical" evidence="6">
    <location>
        <begin position="148"/>
        <end position="170"/>
    </location>
</feature>